<accession>A0A4C1T2Q7</accession>
<sequence>MSAVAWRVLFYRRSAKCVSLRPHAATRSGHSDLKTDEPSAKYFLYVGDQVILTPSAFDLQEMWKLCVAEESKHESRVTTPNFVNDSNIIRGDARLQQDNVPRAGVYGDEEVIRIGNLVELLTPELMNPFVPGNFIVELMGK</sequence>
<gene>
    <name evidence="1" type="ORF">EVAR_78030_1</name>
</gene>
<dbReference type="AlphaFoldDB" id="A0A4C1T2Q7"/>
<name>A0A4C1T2Q7_EUMVA</name>
<reference evidence="1 2" key="1">
    <citation type="journal article" date="2019" name="Commun. Biol.">
        <title>The bagworm genome reveals a unique fibroin gene that provides high tensile strength.</title>
        <authorList>
            <person name="Kono N."/>
            <person name="Nakamura H."/>
            <person name="Ohtoshi R."/>
            <person name="Tomita M."/>
            <person name="Numata K."/>
            <person name="Arakawa K."/>
        </authorList>
    </citation>
    <scope>NUCLEOTIDE SEQUENCE [LARGE SCALE GENOMIC DNA]</scope>
</reference>
<comment type="caution">
    <text evidence="1">The sequence shown here is derived from an EMBL/GenBank/DDBJ whole genome shotgun (WGS) entry which is preliminary data.</text>
</comment>
<evidence type="ECO:0000313" key="2">
    <source>
        <dbReference type="Proteomes" id="UP000299102"/>
    </source>
</evidence>
<evidence type="ECO:0000313" key="1">
    <source>
        <dbReference type="EMBL" id="GBP07850.1"/>
    </source>
</evidence>
<dbReference type="EMBL" id="BGZK01000028">
    <property type="protein sequence ID" value="GBP07850.1"/>
    <property type="molecule type" value="Genomic_DNA"/>
</dbReference>
<dbReference type="Proteomes" id="UP000299102">
    <property type="component" value="Unassembled WGS sequence"/>
</dbReference>
<keyword evidence="2" id="KW-1185">Reference proteome</keyword>
<proteinExistence type="predicted"/>
<organism evidence="1 2">
    <name type="scientific">Eumeta variegata</name>
    <name type="common">Bagworm moth</name>
    <name type="synonym">Eumeta japonica</name>
    <dbReference type="NCBI Taxonomy" id="151549"/>
    <lineage>
        <taxon>Eukaryota</taxon>
        <taxon>Metazoa</taxon>
        <taxon>Ecdysozoa</taxon>
        <taxon>Arthropoda</taxon>
        <taxon>Hexapoda</taxon>
        <taxon>Insecta</taxon>
        <taxon>Pterygota</taxon>
        <taxon>Neoptera</taxon>
        <taxon>Endopterygota</taxon>
        <taxon>Lepidoptera</taxon>
        <taxon>Glossata</taxon>
        <taxon>Ditrysia</taxon>
        <taxon>Tineoidea</taxon>
        <taxon>Psychidae</taxon>
        <taxon>Oiketicinae</taxon>
        <taxon>Eumeta</taxon>
    </lineage>
</organism>
<protein>
    <submittedName>
        <fullName evidence="1">Uncharacterized protein</fullName>
    </submittedName>
</protein>